<feature type="compositionally biased region" description="Basic and acidic residues" evidence="1">
    <location>
        <begin position="638"/>
        <end position="650"/>
    </location>
</feature>
<feature type="compositionally biased region" description="Low complexity" evidence="1">
    <location>
        <begin position="70"/>
        <end position="81"/>
    </location>
</feature>
<feature type="region of interest" description="Disordered" evidence="1">
    <location>
        <begin position="499"/>
        <end position="529"/>
    </location>
</feature>
<comment type="caution">
    <text evidence="2">The sequence shown here is derived from an EMBL/GenBank/DDBJ whole genome shotgun (WGS) entry which is preliminary data.</text>
</comment>
<dbReference type="CDD" id="cd09917">
    <property type="entry name" value="F-box_SF"/>
    <property type="match status" value="1"/>
</dbReference>
<feature type="compositionally biased region" description="Basic and acidic residues" evidence="1">
    <location>
        <begin position="796"/>
        <end position="816"/>
    </location>
</feature>
<evidence type="ECO:0000313" key="2">
    <source>
        <dbReference type="EMBL" id="KAG0313272.1"/>
    </source>
</evidence>
<accession>A0A9P6R626</accession>
<dbReference type="Proteomes" id="UP000738325">
    <property type="component" value="Unassembled WGS sequence"/>
</dbReference>
<feature type="region of interest" description="Disordered" evidence="1">
    <location>
        <begin position="778"/>
        <end position="816"/>
    </location>
</feature>
<dbReference type="OrthoDB" id="2343369at2759"/>
<sequence>MDTPPATPAQSLVLLPPECLEVIVGFLRHDLASLHCLLLVSRQFFQLTVPVLYKSPFRLAAGLPNPLSAPSDSSLLASQPSGGHGQGTAGHWRRVLDRTKLLTRLLIQHLEIQGLHVRVPGVTRLRSQPATAPSLLDDWEGFENLEPLLPSIEPEHPMWSKRPPPLEMPRDWTTHVGGGIVSLPSTTTSNPLPSTTPWDAGECIESGLSDLISFDESDGTTTGAKINSSTTSQSKKKGLAMDYFYFYTQHDHRWISSVISEIYPGAGQREYGIYLAGINRAILMYNPHSIESIHIKSPMAMIPHLQANADQFGQLSWIDLLDPAWKEQELAMVHQFLKEHAVMFPASTPTRNLLEGNQGHPSHGLATTASTSILQHGIRRRTGAIRHFKYLAPRGRSEETRLDGQKFDPLQLMKALGPGLESIVSVIWPGTKPKDLESLDVSSLRSLEVRVLRRQAFECVSFGQPEFLSRCRQLYNLKMYSDSKDMFVWAAQDWNKHKRHQEQQRRQQRRRQANGSTLQDPSWQQPPSLWIQDAAPYSPVPTIDQPPRPLVRLQRLQIHAPTDQIAYSIVRDALYGFRETLQVLEARSDSEYLADGESGWMDDPQGPPSSRPSQPLESWNADKNDQNGSLVAPQTQETKTDSSENEKGQKEEDEESRQTEEEEECYNRLSWDTSNSLLIGWQVPNLTVLDLAGTMAAVFNIESLKYMPNLHTVCFAITNEPSVWVRRNIQHESPAARSSRLDMTHLPMVSPPSLRRVMIKGPWSEITDHSLQKMVQTIPAHKNSSNSDGDNDGDNDGERHHGQQHEGYDDDHKADDGRWGSQLLELSVLNNPRVTLPEMIRLARQMDRLQMMGVGLNLEAVGEQEPEQSAHHPGLAPVSSSEYPYDANFGGQAPRSRANVERGRRDARMSLSTPRGYGHMYGKDQENENIDDQETARRMIVRARVEMPWVDFRPDTHYWGRWVQRQDD</sequence>
<evidence type="ECO:0000313" key="3">
    <source>
        <dbReference type="Proteomes" id="UP000738325"/>
    </source>
</evidence>
<feature type="region of interest" description="Disordered" evidence="1">
    <location>
        <begin position="862"/>
        <end position="882"/>
    </location>
</feature>
<dbReference type="EMBL" id="JAAAIP010000728">
    <property type="protein sequence ID" value="KAG0313272.1"/>
    <property type="molecule type" value="Genomic_DNA"/>
</dbReference>
<feature type="compositionally biased region" description="Basic residues" evidence="1">
    <location>
        <begin position="499"/>
        <end position="512"/>
    </location>
</feature>
<evidence type="ECO:0000256" key="1">
    <source>
        <dbReference type="SAM" id="MobiDB-lite"/>
    </source>
</evidence>
<reference evidence="2" key="1">
    <citation type="journal article" date="2020" name="Fungal Divers.">
        <title>Resolving the Mortierellaceae phylogeny through synthesis of multi-gene phylogenetics and phylogenomics.</title>
        <authorList>
            <person name="Vandepol N."/>
            <person name="Liber J."/>
            <person name="Desiro A."/>
            <person name="Na H."/>
            <person name="Kennedy M."/>
            <person name="Barry K."/>
            <person name="Grigoriev I.V."/>
            <person name="Miller A.N."/>
            <person name="O'Donnell K."/>
            <person name="Stajich J.E."/>
            <person name="Bonito G."/>
        </authorList>
    </citation>
    <scope>NUCLEOTIDE SEQUENCE</scope>
    <source>
        <strain evidence="2">REB-010B</strain>
    </source>
</reference>
<organism evidence="2 3">
    <name type="scientific">Dissophora globulifera</name>
    <dbReference type="NCBI Taxonomy" id="979702"/>
    <lineage>
        <taxon>Eukaryota</taxon>
        <taxon>Fungi</taxon>
        <taxon>Fungi incertae sedis</taxon>
        <taxon>Mucoromycota</taxon>
        <taxon>Mortierellomycotina</taxon>
        <taxon>Mortierellomycetes</taxon>
        <taxon>Mortierellales</taxon>
        <taxon>Mortierellaceae</taxon>
        <taxon>Dissophora</taxon>
    </lineage>
</organism>
<gene>
    <name evidence="2" type="ORF">BGZ99_008977</name>
</gene>
<evidence type="ECO:0008006" key="4">
    <source>
        <dbReference type="Google" id="ProtNLM"/>
    </source>
</evidence>
<dbReference type="AlphaFoldDB" id="A0A9P6R626"/>
<protein>
    <recommendedName>
        <fullName evidence="4">F-box domain-containing protein</fullName>
    </recommendedName>
</protein>
<feature type="region of interest" description="Disordered" evidence="1">
    <location>
        <begin position="70"/>
        <end position="90"/>
    </location>
</feature>
<feature type="region of interest" description="Disordered" evidence="1">
    <location>
        <begin position="594"/>
        <end position="667"/>
    </location>
</feature>
<feature type="compositionally biased region" description="Polar residues" evidence="1">
    <location>
        <begin position="513"/>
        <end position="527"/>
    </location>
</feature>
<feature type="compositionally biased region" description="Polar residues" evidence="1">
    <location>
        <begin position="626"/>
        <end position="637"/>
    </location>
</feature>
<keyword evidence="3" id="KW-1185">Reference proteome</keyword>
<proteinExistence type="predicted"/>
<feature type="compositionally biased region" description="Acidic residues" evidence="1">
    <location>
        <begin position="651"/>
        <end position="664"/>
    </location>
</feature>
<name>A0A9P6R626_9FUNG</name>